<evidence type="ECO:0000313" key="5">
    <source>
        <dbReference type="EMBL" id="MDP9844143.1"/>
    </source>
</evidence>
<sequence>MIESRGRRDWEVPVTVAELVNGGPLAGARMWGTGENPVRQVRIVDDLTLFGSVPPHTAVVLVGQAAAGGWAVEMAMRRAWEQAAACVIASSAGMSAGSGAGLAERLGVTLIFVDEDPLVTAVRVASAAARPEAARTQLVARCATRLAEAGASARRVLGVLNSELQGNAVALLDPWGSHLAGRRAQGPSLAEVDIPDASGGTLAVLVAHGSFQSPGWPSVVNAVLGLAVTPLVAWAATERLAAERDVALQSALATRLLTLASSRARASVRTGDVREGTGPPGTAQGAMPEGEDPEASGDGTLARAVALHWPVGGPLTAYAIRCHDTDLDDVRMVGSVIAATVGPGPVLRRDESWAGWSALPPDRLAGRLAECLAALPVPCAAGVGTQVPDLGVMEESLLGAEAAAFVSPAGVVARADRMGPAKLLAALPGGVLRAPAQMILDPLLSVDRDGTLLETLTAVLDEGGASRAAERLGIHRNTVTTRLERIRAAGFDVDDPGTRLALHLAAHVLRPRPIP</sequence>
<evidence type="ECO:0000256" key="2">
    <source>
        <dbReference type="SAM" id="MobiDB-lite"/>
    </source>
</evidence>
<feature type="domain" description="CdaR GGDEF-like" evidence="4">
    <location>
        <begin position="297"/>
        <end position="404"/>
    </location>
</feature>
<dbReference type="Proteomes" id="UP001225356">
    <property type="component" value="Unassembled WGS sequence"/>
</dbReference>
<dbReference type="EMBL" id="JAUSQU010000001">
    <property type="protein sequence ID" value="MDP9844143.1"/>
    <property type="molecule type" value="Genomic_DNA"/>
</dbReference>
<evidence type="ECO:0008006" key="7">
    <source>
        <dbReference type="Google" id="ProtNLM"/>
    </source>
</evidence>
<name>A0ABT9QCU2_9ACTN</name>
<feature type="region of interest" description="Disordered" evidence="2">
    <location>
        <begin position="267"/>
        <end position="298"/>
    </location>
</feature>
<dbReference type="Gene3D" id="1.10.10.2840">
    <property type="entry name" value="PucR C-terminal helix-turn-helix domain"/>
    <property type="match status" value="1"/>
</dbReference>
<dbReference type="Pfam" id="PF17853">
    <property type="entry name" value="GGDEF_2"/>
    <property type="match status" value="1"/>
</dbReference>
<dbReference type="RefSeq" id="WP_307558784.1">
    <property type="nucleotide sequence ID" value="NZ_JAUSQU010000001.1"/>
</dbReference>
<proteinExistence type="inferred from homology"/>
<comment type="caution">
    <text evidence="5">The sequence shown here is derived from an EMBL/GenBank/DDBJ whole genome shotgun (WGS) entry which is preliminary data.</text>
</comment>
<evidence type="ECO:0000259" key="3">
    <source>
        <dbReference type="Pfam" id="PF13556"/>
    </source>
</evidence>
<reference evidence="5 6" key="1">
    <citation type="submission" date="2023-07" db="EMBL/GenBank/DDBJ databases">
        <title>Sequencing the genomes of 1000 actinobacteria strains.</title>
        <authorList>
            <person name="Klenk H.-P."/>
        </authorList>
    </citation>
    <scope>NUCLEOTIDE SEQUENCE [LARGE SCALE GENOMIC DNA]</scope>
    <source>
        <strain evidence="5 6">DSM 46740</strain>
    </source>
</reference>
<dbReference type="Pfam" id="PF13556">
    <property type="entry name" value="HTH_30"/>
    <property type="match status" value="1"/>
</dbReference>
<accession>A0ABT9QCU2</accession>
<dbReference type="InterPro" id="IPR025736">
    <property type="entry name" value="PucR_C-HTH_dom"/>
</dbReference>
<protein>
    <recommendedName>
        <fullName evidence="7">PucR C-terminal helix-turn-helix domain-containing protein</fullName>
    </recommendedName>
</protein>
<dbReference type="InterPro" id="IPR042070">
    <property type="entry name" value="PucR_C-HTH_sf"/>
</dbReference>
<keyword evidence="6" id="KW-1185">Reference proteome</keyword>
<evidence type="ECO:0000313" key="6">
    <source>
        <dbReference type="Proteomes" id="UP001225356"/>
    </source>
</evidence>
<comment type="similarity">
    <text evidence="1">Belongs to the CdaR family.</text>
</comment>
<gene>
    <name evidence="5" type="ORF">J2853_003354</name>
</gene>
<dbReference type="InterPro" id="IPR041522">
    <property type="entry name" value="CdaR_GGDEF"/>
</dbReference>
<evidence type="ECO:0000259" key="4">
    <source>
        <dbReference type="Pfam" id="PF17853"/>
    </source>
</evidence>
<dbReference type="PANTHER" id="PTHR33744:SF7">
    <property type="entry name" value="PUCR FAMILY TRANSCRIPTIONAL REGULATOR"/>
    <property type="match status" value="1"/>
</dbReference>
<evidence type="ECO:0000256" key="1">
    <source>
        <dbReference type="ARBA" id="ARBA00006754"/>
    </source>
</evidence>
<dbReference type="PANTHER" id="PTHR33744">
    <property type="entry name" value="CARBOHYDRATE DIACID REGULATOR"/>
    <property type="match status" value="1"/>
</dbReference>
<dbReference type="InterPro" id="IPR051448">
    <property type="entry name" value="CdaR-like_regulators"/>
</dbReference>
<organism evidence="5 6">
    <name type="scientific">Streptosporangium lutulentum</name>
    <dbReference type="NCBI Taxonomy" id="1461250"/>
    <lineage>
        <taxon>Bacteria</taxon>
        <taxon>Bacillati</taxon>
        <taxon>Actinomycetota</taxon>
        <taxon>Actinomycetes</taxon>
        <taxon>Streptosporangiales</taxon>
        <taxon>Streptosporangiaceae</taxon>
        <taxon>Streptosporangium</taxon>
    </lineage>
</organism>
<feature type="domain" description="PucR C-terminal helix-turn-helix" evidence="3">
    <location>
        <begin position="452"/>
        <end position="507"/>
    </location>
</feature>